<dbReference type="Pfam" id="PF14339">
    <property type="entry name" value="DUF4394"/>
    <property type="match status" value="2"/>
</dbReference>
<dbReference type="InterPro" id="IPR025507">
    <property type="entry name" value="DUF4394"/>
</dbReference>
<protein>
    <submittedName>
        <fullName evidence="3">DUF4394 domain-containing protein</fullName>
    </submittedName>
</protein>
<keyword evidence="1" id="KW-0732">Signal</keyword>
<comment type="caution">
    <text evidence="3">The sequence shown here is derived from an EMBL/GenBank/DDBJ whole genome shotgun (WGS) entry which is preliminary data.</text>
</comment>
<feature type="domain" description="DUF4394" evidence="2">
    <location>
        <begin position="296"/>
        <end position="516"/>
    </location>
</feature>
<evidence type="ECO:0000256" key="1">
    <source>
        <dbReference type="SAM" id="SignalP"/>
    </source>
</evidence>
<evidence type="ECO:0000259" key="2">
    <source>
        <dbReference type="Pfam" id="PF14339"/>
    </source>
</evidence>
<dbReference type="SUPFAM" id="SSF50998">
    <property type="entry name" value="Quinoprotein alcohol dehydrogenase-like"/>
    <property type="match status" value="1"/>
</dbReference>
<evidence type="ECO:0000313" key="3">
    <source>
        <dbReference type="EMBL" id="MFD2570156.1"/>
    </source>
</evidence>
<keyword evidence="4" id="KW-1185">Reference proteome</keyword>
<proteinExistence type="predicted"/>
<gene>
    <name evidence="3" type="ORF">ACFSUS_05880</name>
</gene>
<feature type="domain" description="DUF4394" evidence="2">
    <location>
        <begin position="62"/>
        <end position="281"/>
    </location>
</feature>
<sequence>MTTMLYKKRLRIVAGLLAVGSLLTLNACRDLQEQLTPQDGISRGSGRLSADLMFYVLTDNNQLLQLNSQNPSAVMRTITLTGVQGSERLVAIDYRPATGQLYGVSNNSRLYMINVVNGVATALGTGPFSPSVNGDVVAFDFNPTVDRIRLVTNRGQNLRLNPETGTVAATDGPINGVAGVSINGVAYTNNRSGVTTTTLYDIDPITDKLYRQDPPNNGTLVEVGGLGVDIAGTGSFDIAPNGDAVAVLISGVTQGFYQINLSNGRAERLGDLPNVSIVGLAIPTEPVAYAVDGSNNLIIFNPMNPNPITKAITGLQSGEMIYGIDFRPANGQLYAVGSTYRLYTINTSNGAATVVGSGPFGTLSGNDIAFDFNPTVDRIRLISNSGQNLRLNPNDGTIAATDGSLNPGSPNVTAAAYTNNFAGATTTTLYDIDTRTGTAMLARQNPPNNGTLEMIGSLGIGAEGGNGFDIGGASNVGYALLRTGGVARIYTINLTSGAATNAINFPGNITSIRGFAIGLGF</sequence>
<feature type="chain" id="PRO_5047423526" evidence="1">
    <location>
        <begin position="28"/>
        <end position="521"/>
    </location>
</feature>
<accession>A0ABW5M255</accession>
<dbReference type="EMBL" id="JBHULN010000002">
    <property type="protein sequence ID" value="MFD2570156.1"/>
    <property type="molecule type" value="Genomic_DNA"/>
</dbReference>
<reference evidence="4" key="1">
    <citation type="journal article" date="2019" name="Int. J. Syst. Evol. Microbiol.">
        <title>The Global Catalogue of Microorganisms (GCM) 10K type strain sequencing project: providing services to taxonomists for standard genome sequencing and annotation.</title>
        <authorList>
            <consortium name="The Broad Institute Genomics Platform"/>
            <consortium name="The Broad Institute Genome Sequencing Center for Infectious Disease"/>
            <person name="Wu L."/>
            <person name="Ma J."/>
        </authorList>
    </citation>
    <scope>NUCLEOTIDE SEQUENCE [LARGE SCALE GENOMIC DNA]</scope>
    <source>
        <strain evidence="4">KCTC 42805</strain>
    </source>
</reference>
<dbReference type="InterPro" id="IPR011047">
    <property type="entry name" value="Quinoprotein_ADH-like_sf"/>
</dbReference>
<feature type="signal peptide" evidence="1">
    <location>
        <begin position="1"/>
        <end position="27"/>
    </location>
</feature>
<dbReference type="Proteomes" id="UP001597469">
    <property type="component" value="Unassembled WGS sequence"/>
</dbReference>
<organism evidence="3 4">
    <name type="scientific">Spirosoma soli</name>
    <dbReference type="NCBI Taxonomy" id="1770529"/>
    <lineage>
        <taxon>Bacteria</taxon>
        <taxon>Pseudomonadati</taxon>
        <taxon>Bacteroidota</taxon>
        <taxon>Cytophagia</taxon>
        <taxon>Cytophagales</taxon>
        <taxon>Cytophagaceae</taxon>
        <taxon>Spirosoma</taxon>
    </lineage>
</organism>
<name>A0ABW5M255_9BACT</name>
<evidence type="ECO:0000313" key="4">
    <source>
        <dbReference type="Proteomes" id="UP001597469"/>
    </source>
</evidence>